<evidence type="ECO:0000313" key="2">
    <source>
        <dbReference type="Proteomes" id="UP000294894"/>
    </source>
</evidence>
<reference evidence="1 2" key="1">
    <citation type="submission" date="2019-03" db="EMBL/GenBank/DDBJ databases">
        <title>Three New Species of Nocardioides, Nocardioides euryhalodurans sp. nov., Nocardioides seonyuensis sp. nov. and Nocardioides eburneoflavus sp. nov., Iolated from Soil.</title>
        <authorList>
            <person name="Roh S.G."/>
            <person name="Lee C."/>
            <person name="Kim M.-K."/>
            <person name="Kim S.B."/>
        </authorList>
    </citation>
    <scope>NUCLEOTIDE SEQUENCE [LARGE SCALE GENOMIC DNA]</scope>
    <source>
        <strain evidence="1 2">MMS17-SY117</strain>
    </source>
</reference>
<dbReference type="OrthoDB" id="3829190at2"/>
<gene>
    <name evidence="1" type="ORF">EXE57_16230</name>
</gene>
<name>A0A4P7GPD2_9ACTN</name>
<dbReference type="AlphaFoldDB" id="A0A4P7GPD2"/>
<protein>
    <submittedName>
        <fullName evidence="1">Uncharacterized protein</fullName>
    </submittedName>
</protein>
<proteinExistence type="predicted"/>
<dbReference type="RefSeq" id="WP_135079275.1">
    <property type="nucleotide sequence ID" value="NZ_CP038267.1"/>
</dbReference>
<dbReference type="EMBL" id="CP038267">
    <property type="protein sequence ID" value="QBR93647.1"/>
    <property type="molecule type" value="Genomic_DNA"/>
</dbReference>
<dbReference type="Proteomes" id="UP000294894">
    <property type="component" value="Chromosome"/>
</dbReference>
<evidence type="ECO:0000313" key="1">
    <source>
        <dbReference type="EMBL" id="QBR93647.1"/>
    </source>
</evidence>
<accession>A0A4P7GPD2</accession>
<dbReference type="KEGG" id="noy:EXE57_16230"/>
<sequence>MSEQTMVEHVETALRELGVSEGVTAAGQFQPRGHTGSMFAGGMIGDSLTGGLGGVADSVGTVGGALAGARMHDAASGMPANMVVGVTATHVYGFEAAHRSSPCGALVFGVSRDQVEVKVHQRVNVRILELVDSATGSSIQLEGNRIPLTHSGDVIDALRD</sequence>
<organism evidence="1 2">
    <name type="scientific">Nocardioides euryhalodurans</name>
    <dbReference type="NCBI Taxonomy" id="2518370"/>
    <lineage>
        <taxon>Bacteria</taxon>
        <taxon>Bacillati</taxon>
        <taxon>Actinomycetota</taxon>
        <taxon>Actinomycetes</taxon>
        <taxon>Propionibacteriales</taxon>
        <taxon>Nocardioidaceae</taxon>
        <taxon>Nocardioides</taxon>
    </lineage>
</organism>
<keyword evidence="2" id="KW-1185">Reference proteome</keyword>